<dbReference type="PANTHER" id="PTHR17178">
    <property type="entry name" value="SECRETORY GRANULE PROTEOGLYCAN CORE PROTEIN"/>
    <property type="match status" value="1"/>
</dbReference>
<keyword evidence="3" id="KW-0472">Membrane</keyword>
<dbReference type="Proteomes" id="UP000030151">
    <property type="component" value="Unassembled WGS sequence"/>
</dbReference>
<feature type="compositionally biased region" description="Polar residues" evidence="2">
    <location>
        <begin position="85"/>
        <end position="102"/>
    </location>
</feature>
<keyword evidence="3" id="KW-1133">Transmembrane helix</keyword>
<comment type="caution">
    <text evidence="5">The sequence shown here is derived from an EMBL/GenBank/DDBJ whole genome shotgun (WGS) entry which is preliminary data.</text>
</comment>
<feature type="compositionally biased region" description="Polar residues" evidence="2">
    <location>
        <begin position="135"/>
        <end position="156"/>
    </location>
</feature>
<feature type="compositionally biased region" description="Low complexity" evidence="2">
    <location>
        <begin position="167"/>
        <end position="176"/>
    </location>
</feature>
<feature type="disulfide bond" evidence="1">
    <location>
        <begin position="590"/>
        <end position="599"/>
    </location>
</feature>
<gene>
    <name evidence="5" type="ORF">X797_006313</name>
</gene>
<feature type="compositionally biased region" description="Polar residues" evidence="2">
    <location>
        <begin position="308"/>
        <end position="318"/>
    </location>
</feature>
<feature type="region of interest" description="Disordered" evidence="2">
    <location>
        <begin position="1"/>
        <end position="396"/>
    </location>
</feature>
<keyword evidence="1" id="KW-0245">EGF-like domain</keyword>
<evidence type="ECO:0000256" key="1">
    <source>
        <dbReference type="PROSITE-ProRule" id="PRU00076"/>
    </source>
</evidence>
<accession>A0A014PAE3</accession>
<feature type="compositionally biased region" description="Polar residues" evidence="2">
    <location>
        <begin position="478"/>
        <end position="489"/>
    </location>
</feature>
<name>A0A014PAE3_9HYPO</name>
<dbReference type="PROSITE" id="PS50026">
    <property type="entry name" value="EGF_3"/>
    <property type="match status" value="1"/>
</dbReference>
<feature type="region of interest" description="Disordered" evidence="2">
    <location>
        <begin position="473"/>
        <end position="515"/>
    </location>
</feature>
<evidence type="ECO:0000256" key="2">
    <source>
        <dbReference type="SAM" id="MobiDB-lite"/>
    </source>
</evidence>
<protein>
    <submittedName>
        <fullName evidence="5">Calcium-binding EGF-like domain protein</fullName>
    </submittedName>
</protein>
<dbReference type="eggNOG" id="ENOG502RXHJ">
    <property type="taxonomic scope" value="Eukaryota"/>
</dbReference>
<dbReference type="HOGENOM" id="CLU_009769_1_0_1"/>
<comment type="caution">
    <text evidence="1">Lacks conserved residue(s) required for the propagation of feature annotation.</text>
</comment>
<dbReference type="InterPro" id="IPR000742">
    <property type="entry name" value="EGF"/>
</dbReference>
<evidence type="ECO:0000256" key="3">
    <source>
        <dbReference type="SAM" id="Phobius"/>
    </source>
</evidence>
<keyword evidence="1" id="KW-1015">Disulfide bond</keyword>
<sequence>MSQPYNGRDMDRPYNTPGSVRRAREQIQGMLARDGEGQRYAQQNPNLVEPSAPLRPPPPGYSQSRFAKNRSPPGQDQKYGPGISRPTQVPQWPLTNSSTSPPTFVDPNSYRSSSKPQQIPQRPPRPSPSRIPSILDQSKPQQPTPVFTSRSGLPDTSQEKNDNYNVSSPSAPSESSTRQTISSVGSIPDFPVPIPAAVPRKSANLGPPPSSRRGASSFYSSASYVSPIPEESPRSRSHGSYASSAAMPETWPAGSPEIGSPAYGDAFYEESITEKDRESGYDEFGDESQLVRSASLGKKGKPALITTKGASSSGTNTGKDPAPARTVLENEDYMSPATSSSETVPTIKKPRASFINASSRESLAADAIPQPYSTANSSDSRESVQLGDVPRRQSRLSAMKRPPRLDIDAVRAAEARGSLTSLPDLIRRATRLAAMIDKGKRPASRLDAMEGYLTEKEDPHRSGLSDMLAAFPPPVHTPRNNTSRSSWIRSGTWPAVSGQDRRTHSRSPSGQIEPKPKRRCCGLPLWLVILLVFLLLILIVAAIVVPLEFFVFKNLGHKDQDLTLGQCQQRLPCLNGGTSVISQGNCSCICTNGFTGSTCGDGGNAGCTMTNLVSTDGQSSINNVTMGRAIPRLLADANKNFSVPLSGTSILARFNSGNLSCIAQNSIVTFDGRSTRSGQATDEVQDMRQNQANRALNAEEFPEISIITLVPPTTTTTITVTPPVTGQKPTTSVPSSAPPGNTETTIPPTTPAGSTLTSMFSSSSQSTSRSTASTTSRAPSNFPVTEGVLDFSRIAMLYILQQKSVESAVSAQSTLQRLFSKAIRGQTQVGSQVTEQEASNVDLGGGNSINLVSLSVNVGNGPVGHRNV</sequence>
<reference evidence="5 6" key="1">
    <citation type="submission" date="2014-02" db="EMBL/GenBank/DDBJ databases">
        <title>The genome sequence of the entomopathogenic fungus Metarhizium robertsii ARSEF 2575.</title>
        <authorList>
            <person name="Giuliano Garisto Donzelli B."/>
            <person name="Roe B.A."/>
            <person name="Macmil S.L."/>
            <person name="Krasnoff S.B."/>
            <person name="Gibson D.M."/>
        </authorList>
    </citation>
    <scope>NUCLEOTIDE SEQUENCE [LARGE SCALE GENOMIC DNA]</scope>
    <source>
        <strain evidence="5 6">ARSEF 2575</strain>
    </source>
</reference>
<proteinExistence type="predicted"/>
<organism evidence="5 6">
    <name type="scientific">Metarhizium robertsii</name>
    <dbReference type="NCBI Taxonomy" id="568076"/>
    <lineage>
        <taxon>Eukaryota</taxon>
        <taxon>Fungi</taxon>
        <taxon>Dikarya</taxon>
        <taxon>Ascomycota</taxon>
        <taxon>Pezizomycotina</taxon>
        <taxon>Sordariomycetes</taxon>
        <taxon>Hypocreomycetidae</taxon>
        <taxon>Hypocreales</taxon>
        <taxon>Clavicipitaceae</taxon>
        <taxon>Metarhizium</taxon>
    </lineage>
</organism>
<keyword evidence="3" id="KW-0812">Transmembrane</keyword>
<dbReference type="OrthoDB" id="283575at2759"/>
<dbReference type="AlphaFoldDB" id="A0A014PAE3"/>
<feature type="transmembrane region" description="Helical" evidence="3">
    <location>
        <begin position="525"/>
        <end position="552"/>
    </location>
</feature>
<feature type="compositionally biased region" description="Low complexity" evidence="2">
    <location>
        <begin position="211"/>
        <end position="229"/>
    </location>
</feature>
<feature type="domain" description="EGF-like" evidence="4">
    <location>
        <begin position="563"/>
        <end position="600"/>
    </location>
</feature>
<dbReference type="PROSITE" id="PS01186">
    <property type="entry name" value="EGF_2"/>
    <property type="match status" value="1"/>
</dbReference>
<evidence type="ECO:0000313" key="5">
    <source>
        <dbReference type="EMBL" id="EXV00596.1"/>
    </source>
</evidence>
<evidence type="ECO:0000259" key="4">
    <source>
        <dbReference type="PROSITE" id="PS50026"/>
    </source>
</evidence>
<dbReference type="EMBL" id="JELW01000012">
    <property type="protein sequence ID" value="EXV00596.1"/>
    <property type="molecule type" value="Genomic_DNA"/>
</dbReference>
<evidence type="ECO:0000313" key="6">
    <source>
        <dbReference type="Proteomes" id="UP000030151"/>
    </source>
</evidence>
<dbReference type="PROSITE" id="PS00022">
    <property type="entry name" value="EGF_1"/>
    <property type="match status" value="1"/>
</dbReference>
<dbReference type="PANTHER" id="PTHR17178:SF0">
    <property type="entry name" value="SERGLYCIN"/>
    <property type="match status" value="1"/>
</dbReference>
<feature type="compositionally biased region" description="Low complexity" evidence="2">
    <location>
        <begin position="754"/>
        <end position="776"/>
    </location>
</feature>
<feature type="region of interest" description="Disordered" evidence="2">
    <location>
        <begin position="717"/>
        <end position="784"/>
    </location>
</feature>
<feature type="compositionally biased region" description="Low complexity" evidence="2">
    <location>
        <begin position="111"/>
        <end position="120"/>
    </location>
</feature>
<feature type="compositionally biased region" description="Polar residues" evidence="2">
    <location>
        <begin position="727"/>
        <end position="753"/>
    </location>
</feature>
<dbReference type="CDD" id="cd00054">
    <property type="entry name" value="EGF_CA"/>
    <property type="match status" value="1"/>
</dbReference>